<feature type="region of interest" description="Disordered" evidence="1">
    <location>
        <begin position="1"/>
        <end position="35"/>
    </location>
</feature>
<reference evidence="3" key="1">
    <citation type="journal article" date="2011" name="Nat. Commun.">
        <title>Effector diversification within compartments of the Leptosphaeria maculans genome affected by Repeat-Induced Point mutations.</title>
        <authorList>
            <person name="Rouxel T."/>
            <person name="Grandaubert J."/>
            <person name="Hane J.K."/>
            <person name="Hoede C."/>
            <person name="van de Wouw A.P."/>
            <person name="Couloux A."/>
            <person name="Dominguez V."/>
            <person name="Anthouard V."/>
            <person name="Bally P."/>
            <person name="Bourras S."/>
            <person name="Cozijnsen A.J."/>
            <person name="Ciuffetti L.M."/>
            <person name="Degrave A."/>
            <person name="Dilmaghani A."/>
            <person name="Duret L."/>
            <person name="Fudal I."/>
            <person name="Goodwin S.B."/>
            <person name="Gout L."/>
            <person name="Glaser N."/>
            <person name="Linglin J."/>
            <person name="Kema G.H.J."/>
            <person name="Lapalu N."/>
            <person name="Lawrence C.B."/>
            <person name="May K."/>
            <person name="Meyer M."/>
            <person name="Ollivier B."/>
            <person name="Poulain J."/>
            <person name="Schoch C.L."/>
            <person name="Simon A."/>
            <person name="Spatafora J.W."/>
            <person name="Stachowiak A."/>
            <person name="Turgeon B.G."/>
            <person name="Tyler B.M."/>
            <person name="Vincent D."/>
            <person name="Weissenbach J."/>
            <person name="Amselem J."/>
            <person name="Quesneville H."/>
            <person name="Oliver R.P."/>
            <person name="Wincker P."/>
            <person name="Balesdent M.-H."/>
            <person name="Howlett B.J."/>
        </authorList>
    </citation>
    <scope>NUCLEOTIDE SEQUENCE [LARGE SCALE GENOMIC DNA]</scope>
    <source>
        <strain evidence="3">JN3 / isolate v23.1.3 / race Av1-4-5-6-7-8</strain>
    </source>
</reference>
<dbReference type="HOGENOM" id="CLU_2146319_0_0_1"/>
<keyword evidence="3" id="KW-1185">Reference proteome</keyword>
<dbReference type="GeneID" id="13285607"/>
<proteinExistence type="predicted"/>
<dbReference type="RefSeq" id="XP_003837721.1">
    <property type="nucleotide sequence ID" value="XM_003837673.1"/>
</dbReference>
<dbReference type="Proteomes" id="UP000002668">
    <property type="component" value="Genome"/>
</dbReference>
<dbReference type="VEuPathDB" id="FungiDB:LEMA_P122560.1"/>
<dbReference type="AlphaFoldDB" id="E4ZS97"/>
<dbReference type="InParanoid" id="E4ZS97"/>
<feature type="compositionally biased region" description="Low complexity" evidence="1">
    <location>
        <begin position="1"/>
        <end position="10"/>
    </location>
</feature>
<gene>
    <name evidence="2" type="ORF">LEMA_P122560.1</name>
</gene>
<sequence>MSITAIAIAPPHRRPRPRASPTIAQHALPNNNSVKRSYGDLENLSHRRTSFTVWPSRPWTLLSPMTASRSPKARDRKTRVSFGTADAMLKNPATTYHHNVEPNTSLKKYAAK</sequence>
<evidence type="ECO:0000313" key="2">
    <source>
        <dbReference type="EMBL" id="CBX94277.1"/>
    </source>
</evidence>
<evidence type="ECO:0000256" key="1">
    <source>
        <dbReference type="SAM" id="MobiDB-lite"/>
    </source>
</evidence>
<accession>E4ZS97</accession>
<dbReference type="EMBL" id="FP929121">
    <property type="protein sequence ID" value="CBX94277.1"/>
    <property type="molecule type" value="Genomic_DNA"/>
</dbReference>
<protein>
    <submittedName>
        <fullName evidence="2">Predicted protein</fullName>
    </submittedName>
</protein>
<name>E4ZS97_LEPMJ</name>
<organism evidence="3">
    <name type="scientific">Leptosphaeria maculans (strain JN3 / isolate v23.1.3 / race Av1-4-5-6-7-8)</name>
    <name type="common">Blackleg fungus</name>
    <name type="synonym">Phoma lingam</name>
    <dbReference type="NCBI Taxonomy" id="985895"/>
    <lineage>
        <taxon>Eukaryota</taxon>
        <taxon>Fungi</taxon>
        <taxon>Dikarya</taxon>
        <taxon>Ascomycota</taxon>
        <taxon>Pezizomycotina</taxon>
        <taxon>Dothideomycetes</taxon>
        <taxon>Pleosporomycetidae</taxon>
        <taxon>Pleosporales</taxon>
        <taxon>Pleosporineae</taxon>
        <taxon>Leptosphaeriaceae</taxon>
        <taxon>Plenodomus</taxon>
        <taxon>Plenodomus lingam/Leptosphaeria maculans species complex</taxon>
    </lineage>
</organism>
<evidence type="ECO:0000313" key="3">
    <source>
        <dbReference type="Proteomes" id="UP000002668"/>
    </source>
</evidence>